<protein>
    <submittedName>
        <fullName evidence="2">Uncharacterized protein</fullName>
    </submittedName>
</protein>
<keyword evidence="3" id="KW-1185">Reference proteome</keyword>
<feature type="transmembrane region" description="Helical" evidence="1">
    <location>
        <begin position="39"/>
        <end position="56"/>
    </location>
</feature>
<sequence length="224" mass="23189">MARIAARPGPAGPRRELFEHVLTPRQDCYLHGMLQRMSGVFIGAFFGTVFVVANAHEPLSPAIGLALRVLAVLTFAGLVALALRAGRLDGPEAQDAEPARADWFRGRFAFVVGAEAVLLVGGNLALRAAGAPPETAVAWIALIVGLHFVALMAVWKQRSIAVPGVALTALGVTGLGMAGTSAVAWVPFVSGVLSGVALLGGCAYAIAGTYRSAVRSGRRLPDAQ</sequence>
<reference evidence="2 3" key="1">
    <citation type="submission" date="2019-10" db="EMBL/GenBank/DDBJ databases">
        <title>Whole genome shotgun sequence of Streptomyces angustmyceticus NBRC 3934.</title>
        <authorList>
            <person name="Hosoyama A."/>
            <person name="Ichikawa N."/>
            <person name="Kimura A."/>
            <person name="Kitahashi Y."/>
            <person name="Komaki H."/>
            <person name="Uohara A."/>
        </authorList>
    </citation>
    <scope>NUCLEOTIDE SEQUENCE [LARGE SCALE GENOMIC DNA]</scope>
    <source>
        <strain evidence="2 3">NBRC 3934</strain>
    </source>
</reference>
<feature type="transmembrane region" description="Helical" evidence="1">
    <location>
        <begin position="136"/>
        <end position="155"/>
    </location>
</feature>
<evidence type="ECO:0000313" key="3">
    <source>
        <dbReference type="Proteomes" id="UP000325598"/>
    </source>
</evidence>
<feature type="transmembrane region" description="Helical" evidence="1">
    <location>
        <begin position="192"/>
        <end position="210"/>
    </location>
</feature>
<organism evidence="2 3">
    <name type="scientific">Streptomyces angustmyceticus</name>
    <dbReference type="NCBI Taxonomy" id="285578"/>
    <lineage>
        <taxon>Bacteria</taxon>
        <taxon>Bacillati</taxon>
        <taxon>Actinomycetota</taxon>
        <taxon>Actinomycetes</taxon>
        <taxon>Kitasatosporales</taxon>
        <taxon>Streptomycetaceae</taxon>
        <taxon>Streptomyces</taxon>
    </lineage>
</organism>
<comment type="caution">
    <text evidence="2">The sequence shown here is derived from an EMBL/GenBank/DDBJ whole genome shotgun (WGS) entry which is preliminary data.</text>
</comment>
<proteinExistence type="predicted"/>
<dbReference type="EMBL" id="BLAG01000008">
    <property type="protein sequence ID" value="GES30585.1"/>
    <property type="molecule type" value="Genomic_DNA"/>
</dbReference>
<dbReference type="Proteomes" id="UP000325598">
    <property type="component" value="Unassembled WGS sequence"/>
</dbReference>
<feature type="transmembrane region" description="Helical" evidence="1">
    <location>
        <begin position="104"/>
        <end position="124"/>
    </location>
</feature>
<keyword evidence="1" id="KW-0472">Membrane</keyword>
<evidence type="ECO:0000313" key="2">
    <source>
        <dbReference type="EMBL" id="GES30585.1"/>
    </source>
</evidence>
<keyword evidence="1" id="KW-0812">Transmembrane</keyword>
<keyword evidence="1" id="KW-1133">Transmembrane helix</keyword>
<feature type="transmembrane region" description="Helical" evidence="1">
    <location>
        <begin position="167"/>
        <end position="186"/>
    </location>
</feature>
<name>A0A5J4LJX0_9ACTN</name>
<gene>
    <name evidence="2" type="ORF">San01_30720</name>
</gene>
<dbReference type="AlphaFoldDB" id="A0A5J4LJX0"/>
<accession>A0A5J4LJX0</accession>
<feature type="transmembrane region" description="Helical" evidence="1">
    <location>
        <begin position="62"/>
        <end position="83"/>
    </location>
</feature>
<evidence type="ECO:0000256" key="1">
    <source>
        <dbReference type="SAM" id="Phobius"/>
    </source>
</evidence>